<sequence length="74" mass="7844">MLWSGTKSVVNVRPGAHDPRRRQPARIRTVEVEEADPGGGGLQGVTFWGSKRDTLAGTVKLQPGGIPGVVVLNL</sequence>
<name>A0A165L1F2_EXIGL</name>
<evidence type="ECO:0000313" key="3">
    <source>
        <dbReference type="Proteomes" id="UP000077266"/>
    </source>
</evidence>
<keyword evidence="3" id="KW-1185">Reference proteome</keyword>
<gene>
    <name evidence="2" type="ORF">EXIGLDRAFT_387006</name>
</gene>
<evidence type="ECO:0000256" key="1">
    <source>
        <dbReference type="SAM" id="MobiDB-lite"/>
    </source>
</evidence>
<organism evidence="2 3">
    <name type="scientific">Exidia glandulosa HHB12029</name>
    <dbReference type="NCBI Taxonomy" id="1314781"/>
    <lineage>
        <taxon>Eukaryota</taxon>
        <taxon>Fungi</taxon>
        <taxon>Dikarya</taxon>
        <taxon>Basidiomycota</taxon>
        <taxon>Agaricomycotina</taxon>
        <taxon>Agaricomycetes</taxon>
        <taxon>Auriculariales</taxon>
        <taxon>Exidiaceae</taxon>
        <taxon>Exidia</taxon>
    </lineage>
</organism>
<dbReference type="EMBL" id="KV425933">
    <property type="protein sequence ID" value="KZV97203.1"/>
    <property type="molecule type" value="Genomic_DNA"/>
</dbReference>
<dbReference type="Proteomes" id="UP000077266">
    <property type="component" value="Unassembled WGS sequence"/>
</dbReference>
<reference evidence="2 3" key="1">
    <citation type="journal article" date="2016" name="Mol. Biol. Evol.">
        <title>Comparative Genomics of Early-Diverging Mushroom-Forming Fungi Provides Insights into the Origins of Lignocellulose Decay Capabilities.</title>
        <authorList>
            <person name="Nagy L.G."/>
            <person name="Riley R."/>
            <person name="Tritt A."/>
            <person name="Adam C."/>
            <person name="Daum C."/>
            <person name="Floudas D."/>
            <person name="Sun H."/>
            <person name="Yadav J.S."/>
            <person name="Pangilinan J."/>
            <person name="Larsson K.H."/>
            <person name="Matsuura K."/>
            <person name="Barry K."/>
            <person name="Labutti K."/>
            <person name="Kuo R."/>
            <person name="Ohm R.A."/>
            <person name="Bhattacharya S.S."/>
            <person name="Shirouzu T."/>
            <person name="Yoshinaga Y."/>
            <person name="Martin F.M."/>
            <person name="Grigoriev I.V."/>
            <person name="Hibbett D.S."/>
        </authorList>
    </citation>
    <scope>NUCLEOTIDE SEQUENCE [LARGE SCALE GENOMIC DNA]</scope>
    <source>
        <strain evidence="2 3">HHB12029</strain>
    </source>
</reference>
<accession>A0A165L1F2</accession>
<feature type="region of interest" description="Disordered" evidence="1">
    <location>
        <begin position="1"/>
        <end position="24"/>
    </location>
</feature>
<dbReference type="InParanoid" id="A0A165L1F2"/>
<proteinExistence type="predicted"/>
<evidence type="ECO:0000313" key="2">
    <source>
        <dbReference type="EMBL" id="KZV97203.1"/>
    </source>
</evidence>
<protein>
    <submittedName>
        <fullName evidence="2">Uncharacterized protein</fullName>
    </submittedName>
</protein>
<dbReference type="AlphaFoldDB" id="A0A165L1F2"/>